<comment type="caution">
    <text evidence="1">The sequence shown here is derived from an EMBL/GenBank/DDBJ whole genome shotgun (WGS) entry which is preliminary data.</text>
</comment>
<organism evidence="1 2">
    <name type="scientific">Kipferlia bialata</name>
    <dbReference type="NCBI Taxonomy" id="797122"/>
    <lineage>
        <taxon>Eukaryota</taxon>
        <taxon>Metamonada</taxon>
        <taxon>Carpediemonas-like organisms</taxon>
        <taxon>Kipferlia</taxon>
    </lineage>
</organism>
<sequence length="92" mass="9682">MVNPLEILRDSRVRSEAVLDGSCAVIGGTRFIADSDSGLSAAGKALPVAHVLLLAQTAGDNLKKYKDACQGPGYPVLSFLHRRAVLAYLSGK</sequence>
<dbReference type="Proteomes" id="UP000265618">
    <property type="component" value="Unassembled WGS sequence"/>
</dbReference>
<evidence type="ECO:0000313" key="1">
    <source>
        <dbReference type="EMBL" id="GCA64617.1"/>
    </source>
</evidence>
<feature type="non-terminal residue" evidence="1">
    <location>
        <position position="92"/>
    </location>
</feature>
<keyword evidence="2" id="KW-1185">Reference proteome</keyword>
<reference evidence="1 2" key="1">
    <citation type="journal article" date="2018" name="PLoS ONE">
        <title>The draft genome of Kipferlia bialata reveals reductive genome evolution in fornicate parasites.</title>
        <authorList>
            <person name="Tanifuji G."/>
            <person name="Takabayashi S."/>
            <person name="Kume K."/>
            <person name="Takagi M."/>
            <person name="Nakayama T."/>
            <person name="Kamikawa R."/>
            <person name="Inagaki Y."/>
            <person name="Hashimoto T."/>
        </authorList>
    </citation>
    <scope>NUCLEOTIDE SEQUENCE [LARGE SCALE GENOMIC DNA]</scope>
    <source>
        <strain evidence="1">NY0173</strain>
    </source>
</reference>
<proteinExistence type="predicted"/>
<evidence type="ECO:0000313" key="2">
    <source>
        <dbReference type="Proteomes" id="UP000265618"/>
    </source>
</evidence>
<gene>
    <name evidence="1" type="ORF">KIPB_014835</name>
</gene>
<dbReference type="AlphaFoldDB" id="A0A391NU63"/>
<dbReference type="EMBL" id="BDIP01007892">
    <property type="protein sequence ID" value="GCA64617.1"/>
    <property type="molecule type" value="Genomic_DNA"/>
</dbReference>
<accession>A0A391NU63</accession>
<name>A0A391NU63_9EUKA</name>
<protein>
    <submittedName>
        <fullName evidence="1">Uncharacterized protein</fullName>
    </submittedName>
</protein>